<dbReference type="InterPro" id="IPR051259">
    <property type="entry name" value="rRNA_Methyltransferase"/>
</dbReference>
<dbReference type="Proteomes" id="UP000596742">
    <property type="component" value="Unassembled WGS sequence"/>
</dbReference>
<keyword evidence="2 6" id="KW-0489">Methyltransferase</keyword>
<dbReference type="Gene3D" id="3.40.1280.10">
    <property type="match status" value="1"/>
</dbReference>
<dbReference type="InterPro" id="IPR001537">
    <property type="entry name" value="SpoU_MeTrfase"/>
</dbReference>
<dbReference type="InterPro" id="IPR029026">
    <property type="entry name" value="tRNA_m1G_MTases_N"/>
</dbReference>
<protein>
    <submittedName>
        <fullName evidence="6">16S rRNA (Guanosine(1370)-2'-O)-methyltransferase</fullName>
        <ecNumber evidence="6">2.1.1.-</ecNumber>
    </submittedName>
</protein>
<feature type="domain" description="RNA 2-O ribose methyltransferase substrate binding" evidence="5">
    <location>
        <begin position="144"/>
        <end position="214"/>
    </location>
</feature>
<accession>A0A8B6CK70</accession>
<evidence type="ECO:0000259" key="5">
    <source>
        <dbReference type="SMART" id="SM00967"/>
    </source>
</evidence>
<evidence type="ECO:0000256" key="3">
    <source>
        <dbReference type="ARBA" id="ARBA00022679"/>
    </source>
</evidence>
<name>A0A8B6CK70_MYTGA</name>
<dbReference type="GO" id="GO:0005737">
    <property type="term" value="C:cytoplasm"/>
    <property type="evidence" value="ECO:0007669"/>
    <property type="project" value="UniProtKB-ARBA"/>
</dbReference>
<dbReference type="SUPFAM" id="SSF55315">
    <property type="entry name" value="L30e-like"/>
    <property type="match status" value="1"/>
</dbReference>
<keyword evidence="3 6" id="KW-0808">Transferase</keyword>
<evidence type="ECO:0000256" key="2">
    <source>
        <dbReference type="ARBA" id="ARBA00022603"/>
    </source>
</evidence>
<dbReference type="GO" id="GO:0008173">
    <property type="term" value="F:RNA methyltransferase activity"/>
    <property type="evidence" value="ECO:0007669"/>
    <property type="project" value="InterPro"/>
</dbReference>
<evidence type="ECO:0000256" key="4">
    <source>
        <dbReference type="SAM" id="MobiDB-lite"/>
    </source>
</evidence>
<gene>
    <name evidence="6" type="ORF">MGAL_10B037717</name>
</gene>
<feature type="compositionally biased region" description="Low complexity" evidence="4">
    <location>
        <begin position="330"/>
        <end position="339"/>
    </location>
</feature>
<dbReference type="EMBL" id="UYJE01001858">
    <property type="protein sequence ID" value="VDI05764.1"/>
    <property type="molecule type" value="Genomic_DNA"/>
</dbReference>
<sequence length="450" mass="50956">MAAPMRDTVYKSFLYHRRILKVVSRNYGGGFRRAPVNVITPEQEREKLNQMGVKIKDPRKNANVKFLPNDPVQKNLMISRKFKQDSTHNKDDLNFHPQNTKIYHTNGIGIEYSRIEETDTSKKLNQIVMNANSKKQKGRRSEVLLEGRRLIIDALKAKATMKALYFSKLDVLDNFPAEMIDCPVYKVPHKNLKIWCETDTPQGILGIFEIPNEGETISPRATELPLTVICDNLRDPGNMGTLVRTAAAVGCSKFITLPGCVDIWNSKVLRSGAGGHFRVPIINNLSWDNVINYIPNKSTVFIADTRRPTDWSLDDITKPDYDDMDEESQDNSSNNSLVSSEEELGDTHMSKRQEFEIYKRLPLNVSLYTEVDFTLGDHTVLFVGGEMGGFGVHARKITHDNDGQCVMLPMATGINSLNSSVTASILLYEIHKQYTVKDRNYDGVENEMSY</sequence>
<dbReference type="AlphaFoldDB" id="A0A8B6CK70"/>
<dbReference type="Pfam" id="PF22435">
    <property type="entry name" value="MRM3-like_sub_bind"/>
    <property type="match status" value="1"/>
</dbReference>
<dbReference type="PANTHER" id="PTHR43191:SF2">
    <property type="entry name" value="RRNA METHYLTRANSFERASE 3, MITOCHONDRIAL"/>
    <property type="match status" value="1"/>
</dbReference>
<dbReference type="Pfam" id="PF00588">
    <property type="entry name" value="SpoU_methylase"/>
    <property type="match status" value="1"/>
</dbReference>
<keyword evidence="7" id="KW-1185">Reference proteome</keyword>
<comment type="similarity">
    <text evidence="1">Belongs to the class IV-like SAM-binding methyltransferase superfamily. RNA methyltransferase TrmH family.</text>
</comment>
<dbReference type="EC" id="2.1.1.-" evidence="6"/>
<dbReference type="InterPro" id="IPR053888">
    <property type="entry name" value="MRM3-like_sub_bind"/>
</dbReference>
<dbReference type="CDD" id="cd18106">
    <property type="entry name" value="SpoU-like_RNMTL1"/>
    <property type="match status" value="1"/>
</dbReference>
<organism evidence="6 7">
    <name type="scientific">Mytilus galloprovincialis</name>
    <name type="common">Mediterranean mussel</name>
    <dbReference type="NCBI Taxonomy" id="29158"/>
    <lineage>
        <taxon>Eukaryota</taxon>
        <taxon>Metazoa</taxon>
        <taxon>Spiralia</taxon>
        <taxon>Lophotrochozoa</taxon>
        <taxon>Mollusca</taxon>
        <taxon>Bivalvia</taxon>
        <taxon>Autobranchia</taxon>
        <taxon>Pteriomorphia</taxon>
        <taxon>Mytilida</taxon>
        <taxon>Mytiloidea</taxon>
        <taxon>Mytilidae</taxon>
        <taxon>Mytilinae</taxon>
        <taxon>Mytilus</taxon>
    </lineage>
</organism>
<evidence type="ECO:0000256" key="1">
    <source>
        <dbReference type="ARBA" id="ARBA00007228"/>
    </source>
</evidence>
<dbReference type="SMART" id="SM00967">
    <property type="entry name" value="SpoU_sub_bind"/>
    <property type="match status" value="1"/>
</dbReference>
<dbReference type="PANTHER" id="PTHR43191">
    <property type="entry name" value="RRNA METHYLTRANSFERASE 3"/>
    <property type="match status" value="1"/>
</dbReference>
<feature type="region of interest" description="Disordered" evidence="4">
    <location>
        <begin position="313"/>
        <end position="345"/>
    </location>
</feature>
<dbReference type="GO" id="GO:0032259">
    <property type="term" value="P:methylation"/>
    <property type="evidence" value="ECO:0007669"/>
    <property type="project" value="UniProtKB-KW"/>
</dbReference>
<dbReference type="GO" id="GO:0006396">
    <property type="term" value="P:RNA processing"/>
    <property type="evidence" value="ECO:0007669"/>
    <property type="project" value="InterPro"/>
</dbReference>
<evidence type="ECO:0000313" key="7">
    <source>
        <dbReference type="Proteomes" id="UP000596742"/>
    </source>
</evidence>
<dbReference type="OrthoDB" id="270651at2759"/>
<dbReference type="InterPro" id="IPR013123">
    <property type="entry name" value="SpoU_subst-bd"/>
</dbReference>
<dbReference type="Gene3D" id="3.30.1330.30">
    <property type="match status" value="1"/>
</dbReference>
<evidence type="ECO:0000313" key="6">
    <source>
        <dbReference type="EMBL" id="VDI05764.1"/>
    </source>
</evidence>
<reference evidence="6" key="1">
    <citation type="submission" date="2018-11" db="EMBL/GenBank/DDBJ databases">
        <authorList>
            <person name="Alioto T."/>
            <person name="Alioto T."/>
        </authorList>
    </citation>
    <scope>NUCLEOTIDE SEQUENCE</scope>
</reference>
<dbReference type="InterPro" id="IPR029028">
    <property type="entry name" value="Alpha/beta_knot_MTases"/>
</dbReference>
<comment type="caution">
    <text evidence="6">The sequence shown here is derived from an EMBL/GenBank/DDBJ whole genome shotgun (WGS) entry which is preliminary data.</text>
</comment>
<dbReference type="GO" id="GO:0003723">
    <property type="term" value="F:RNA binding"/>
    <property type="evidence" value="ECO:0007669"/>
    <property type="project" value="InterPro"/>
</dbReference>
<dbReference type="SUPFAM" id="SSF75217">
    <property type="entry name" value="alpha/beta knot"/>
    <property type="match status" value="1"/>
</dbReference>
<dbReference type="InterPro" id="IPR029064">
    <property type="entry name" value="Ribosomal_eL30-like_sf"/>
</dbReference>
<proteinExistence type="inferred from homology"/>